<dbReference type="AlphaFoldDB" id="A0A1F5NRT5"/>
<sequence length="114" mass="12330">MQSKRKQIIYLIIFFVSVGASIWIWFGGNDSPIVVPESEIITASQGGGLSDAGGLSDETINTSEYLPFGTEFETDLYSKPEFLELRPTAELIVTPDELGLENPFSGNTVPVDGG</sequence>
<evidence type="ECO:0000313" key="3">
    <source>
        <dbReference type="Proteomes" id="UP000177912"/>
    </source>
</evidence>
<comment type="caution">
    <text evidence="2">The sequence shown here is derived from an EMBL/GenBank/DDBJ whole genome shotgun (WGS) entry which is preliminary data.</text>
</comment>
<evidence type="ECO:0000313" key="2">
    <source>
        <dbReference type="EMBL" id="OGE80379.1"/>
    </source>
</evidence>
<gene>
    <name evidence="2" type="ORF">A2826_02900</name>
</gene>
<organism evidence="2 3">
    <name type="scientific">Candidatus Doudnabacteria bacterium RIFCSPHIGHO2_01_FULL_43_23</name>
    <dbReference type="NCBI Taxonomy" id="1817822"/>
    <lineage>
        <taxon>Bacteria</taxon>
        <taxon>Candidatus Doudnaibacteriota</taxon>
    </lineage>
</organism>
<accession>A0A1F5NRT5</accession>
<feature type="transmembrane region" description="Helical" evidence="1">
    <location>
        <begin position="7"/>
        <end position="26"/>
    </location>
</feature>
<dbReference type="Proteomes" id="UP000177912">
    <property type="component" value="Unassembled WGS sequence"/>
</dbReference>
<keyword evidence="1" id="KW-0472">Membrane</keyword>
<keyword evidence="1" id="KW-0812">Transmembrane</keyword>
<protein>
    <submittedName>
        <fullName evidence="2">Uncharacterized protein</fullName>
    </submittedName>
</protein>
<keyword evidence="1" id="KW-1133">Transmembrane helix</keyword>
<name>A0A1F5NRT5_9BACT</name>
<dbReference type="STRING" id="1817822.A2826_02900"/>
<reference evidence="2 3" key="1">
    <citation type="journal article" date="2016" name="Nat. Commun.">
        <title>Thousands of microbial genomes shed light on interconnected biogeochemical processes in an aquifer system.</title>
        <authorList>
            <person name="Anantharaman K."/>
            <person name="Brown C.T."/>
            <person name="Hug L.A."/>
            <person name="Sharon I."/>
            <person name="Castelle C.J."/>
            <person name="Probst A.J."/>
            <person name="Thomas B.C."/>
            <person name="Singh A."/>
            <person name="Wilkins M.J."/>
            <person name="Karaoz U."/>
            <person name="Brodie E.L."/>
            <person name="Williams K.H."/>
            <person name="Hubbard S.S."/>
            <person name="Banfield J.F."/>
        </authorList>
    </citation>
    <scope>NUCLEOTIDE SEQUENCE [LARGE SCALE GENOMIC DNA]</scope>
</reference>
<proteinExistence type="predicted"/>
<dbReference type="EMBL" id="MFEI01000034">
    <property type="protein sequence ID" value="OGE80379.1"/>
    <property type="molecule type" value="Genomic_DNA"/>
</dbReference>
<evidence type="ECO:0000256" key="1">
    <source>
        <dbReference type="SAM" id="Phobius"/>
    </source>
</evidence>